<accession>A0A1J7IH85</accession>
<proteinExistence type="predicted"/>
<evidence type="ECO:0000313" key="1">
    <source>
        <dbReference type="EMBL" id="OIW26822.1"/>
    </source>
</evidence>
<dbReference type="InParanoid" id="A0A1J7IH85"/>
<gene>
    <name evidence="1" type="ORF">CONLIGDRAFT_635076</name>
</gene>
<reference evidence="1 2" key="1">
    <citation type="submission" date="2016-10" db="EMBL/GenBank/DDBJ databases">
        <title>Draft genome sequence of Coniochaeta ligniaria NRRL30616, a lignocellulolytic fungus for bioabatement of inhibitors in plant biomass hydrolysates.</title>
        <authorList>
            <consortium name="DOE Joint Genome Institute"/>
            <person name="Jimenez D.J."/>
            <person name="Hector R.E."/>
            <person name="Riley R."/>
            <person name="Sun H."/>
            <person name="Grigoriev I.V."/>
            <person name="Van Elsas J.D."/>
            <person name="Nichols N.N."/>
        </authorList>
    </citation>
    <scope>NUCLEOTIDE SEQUENCE [LARGE SCALE GENOMIC DNA]</scope>
    <source>
        <strain evidence="1 2">NRRL 30616</strain>
    </source>
</reference>
<dbReference type="Proteomes" id="UP000182658">
    <property type="component" value="Unassembled WGS sequence"/>
</dbReference>
<keyword evidence="2" id="KW-1185">Reference proteome</keyword>
<dbReference type="EMBL" id="KV875100">
    <property type="protein sequence ID" value="OIW26822.1"/>
    <property type="molecule type" value="Genomic_DNA"/>
</dbReference>
<dbReference type="AlphaFoldDB" id="A0A1J7IH85"/>
<protein>
    <submittedName>
        <fullName evidence="1">Uncharacterized protein</fullName>
    </submittedName>
</protein>
<name>A0A1J7IH85_9PEZI</name>
<organism evidence="1 2">
    <name type="scientific">Coniochaeta ligniaria NRRL 30616</name>
    <dbReference type="NCBI Taxonomy" id="1408157"/>
    <lineage>
        <taxon>Eukaryota</taxon>
        <taxon>Fungi</taxon>
        <taxon>Dikarya</taxon>
        <taxon>Ascomycota</taxon>
        <taxon>Pezizomycotina</taxon>
        <taxon>Sordariomycetes</taxon>
        <taxon>Sordariomycetidae</taxon>
        <taxon>Coniochaetales</taxon>
        <taxon>Coniochaetaceae</taxon>
        <taxon>Coniochaeta</taxon>
    </lineage>
</organism>
<sequence>MGDGYALLPTHCQVHVGAIQREDAKDTVHDSLVGMQAGELHDRGFRACCLSQLEMSCLHAVSHAGRLRVKRYGIWLSLRALAAGLTLLGCTAEGRSMVGRVLTRGGGLARHIAERHGTCCTDSSTIGSEGDSMNQYNSSSMCALDCERHRDILV</sequence>
<evidence type="ECO:0000313" key="2">
    <source>
        <dbReference type="Proteomes" id="UP000182658"/>
    </source>
</evidence>